<dbReference type="AlphaFoldDB" id="A0A143DBS6"/>
<name>A0A143DBS6_9PROT</name>
<dbReference type="SMART" id="SM00062">
    <property type="entry name" value="PBPb"/>
    <property type="match status" value="1"/>
</dbReference>
<keyword evidence="1" id="KW-0732">Signal</keyword>
<dbReference type="OrthoDB" id="9791339at2"/>
<dbReference type="PANTHER" id="PTHR35936">
    <property type="entry name" value="MEMBRANE-BOUND LYTIC MUREIN TRANSGLYCOSYLASE F"/>
    <property type="match status" value="1"/>
</dbReference>
<dbReference type="RefSeq" id="WP_156483266.1">
    <property type="nucleotide sequence ID" value="NZ_CP014525.1"/>
</dbReference>
<gene>
    <name evidence="2" type="ORF">AY555_02240</name>
</gene>
<reference evidence="2 3" key="1">
    <citation type="submission" date="2016-02" db="EMBL/GenBank/DDBJ databases">
        <title>Complete Genome of H5569, the type strain of the newly described species Haematospirillium jordaniae.</title>
        <authorList>
            <person name="Nicholson A.C."/>
            <person name="Humrighouse B.W."/>
            <person name="Loparov V."/>
            <person name="McQuiston J.R."/>
        </authorList>
    </citation>
    <scope>NUCLEOTIDE SEQUENCE [LARGE SCALE GENOMIC DNA]</scope>
    <source>
        <strain evidence="2 3">H5569</strain>
    </source>
</reference>
<protein>
    <submittedName>
        <fullName evidence="2">Uncharacterized protein</fullName>
    </submittedName>
</protein>
<organism evidence="2 3">
    <name type="scientific">Haematospirillum jordaniae</name>
    <dbReference type="NCBI Taxonomy" id="1549855"/>
    <lineage>
        <taxon>Bacteria</taxon>
        <taxon>Pseudomonadati</taxon>
        <taxon>Pseudomonadota</taxon>
        <taxon>Alphaproteobacteria</taxon>
        <taxon>Rhodospirillales</taxon>
        <taxon>Novispirillaceae</taxon>
        <taxon>Haematospirillum</taxon>
    </lineage>
</organism>
<dbReference type="KEGG" id="hjo:AY555_02240"/>
<evidence type="ECO:0000313" key="3">
    <source>
        <dbReference type="Proteomes" id="UP000076066"/>
    </source>
</evidence>
<sequence>MSVSQPYRFVCLLTLAFIWLAGSPSVVAANSRLETILAKGVLRVCMVSEYHRAGHPDRDVVLSRALAADLGVEFRHEDSSLSSLRQDIRSGRCDIAAGVAMNGGEPGFQLSNPYRTGQVYAIARTLDPGIGSWSDLDSQDRVVLVQAGDGLPALVREALPHARILEIDSSHRGDHEVRAGRADAFIVDDEPLVGTMHEAGWARTLRPLMPMATFPYAFGVPADDAVWLAYINTFVRSALAGDDPENVPVRKRVSRDVARR</sequence>
<accession>A0A143DBS6</accession>
<dbReference type="Gene3D" id="3.40.190.10">
    <property type="entry name" value="Periplasmic binding protein-like II"/>
    <property type="match status" value="2"/>
</dbReference>
<dbReference type="SUPFAM" id="SSF53850">
    <property type="entry name" value="Periplasmic binding protein-like II"/>
    <property type="match status" value="1"/>
</dbReference>
<dbReference type="Proteomes" id="UP000076066">
    <property type="component" value="Chromosome"/>
</dbReference>
<proteinExistence type="predicted"/>
<keyword evidence="3" id="KW-1185">Reference proteome</keyword>
<dbReference type="STRING" id="1549855.AY555_02240"/>
<evidence type="ECO:0000313" key="2">
    <source>
        <dbReference type="EMBL" id="AMW34191.1"/>
    </source>
</evidence>
<dbReference type="PANTHER" id="PTHR35936:SF17">
    <property type="entry name" value="ARGININE-BINDING EXTRACELLULAR PROTEIN ARTP"/>
    <property type="match status" value="1"/>
</dbReference>
<dbReference type="InterPro" id="IPR001638">
    <property type="entry name" value="Solute-binding_3/MltF_N"/>
</dbReference>
<evidence type="ECO:0000256" key="1">
    <source>
        <dbReference type="ARBA" id="ARBA00022729"/>
    </source>
</evidence>
<dbReference type="GeneID" id="53315971"/>
<dbReference type="EMBL" id="CP014525">
    <property type="protein sequence ID" value="AMW34191.1"/>
    <property type="molecule type" value="Genomic_DNA"/>
</dbReference>